<protein>
    <submittedName>
        <fullName evidence="1">Uncharacterized protein</fullName>
    </submittedName>
</protein>
<dbReference type="RefSeq" id="WP_206004168.1">
    <property type="nucleotide sequence ID" value="NZ_CP070614.1"/>
</dbReference>
<reference evidence="1 2" key="1">
    <citation type="journal article" date="2021" name="Microbiol. Resour. Announc.">
        <title>Complete Genome Sequences of Two Rhodococcus sp. Strains with Large and Linear Chromosomes, Isolated from Apple Rhizosphere.</title>
        <authorList>
            <person name="Benning S."/>
            <person name="Brugnone N."/>
            <person name="Siani R."/>
            <person name="Kublik S."/>
            <person name="Schloter M."/>
            <person name="Rad V."/>
        </authorList>
    </citation>
    <scope>NUCLEOTIDE SEQUENCE [LARGE SCALE GENOMIC DNA]</scope>
    <source>
        <strain evidence="1 2">R79</strain>
    </source>
</reference>
<evidence type="ECO:0000313" key="1">
    <source>
        <dbReference type="EMBL" id="QSE87443.1"/>
    </source>
</evidence>
<keyword evidence="2" id="KW-1185">Reference proteome</keyword>
<gene>
    <name evidence="1" type="ORF">JWS13_02135</name>
</gene>
<evidence type="ECO:0000313" key="2">
    <source>
        <dbReference type="Proteomes" id="UP000662986"/>
    </source>
</evidence>
<dbReference type="Proteomes" id="UP000662986">
    <property type="component" value="Plasmid unnamed5"/>
</dbReference>
<accession>A0A974VXB6</accession>
<sequence>MISWTLTTTTAEDDMTTQTGAALDLRTAATELIDAARASVIECAAAHRPVYTLTLDGDWFTSIVTGETPSGAPDRDLALDRLADIENELVGRDRVTDPN</sequence>
<proteinExistence type="predicted"/>
<organism evidence="1 2">
    <name type="scientific">Rhodococcus pseudokoreensis</name>
    <dbReference type="NCBI Taxonomy" id="2811421"/>
    <lineage>
        <taxon>Bacteria</taxon>
        <taxon>Bacillati</taxon>
        <taxon>Actinomycetota</taxon>
        <taxon>Actinomycetes</taxon>
        <taxon>Mycobacteriales</taxon>
        <taxon>Nocardiaceae</taxon>
        <taxon>Rhodococcus</taxon>
    </lineage>
</organism>
<keyword evidence="1" id="KW-0614">Plasmid</keyword>
<geneLocation type="plasmid" evidence="1 2">
    <name>unnamed5</name>
</geneLocation>
<reference evidence="1 2" key="2">
    <citation type="journal article" date="2022" name="Arch. Microbiol.">
        <title>Rhodococcus pseudokoreensis sp. nov. isolated from the rhizosphere of young M26 apple rootstocks.</title>
        <authorList>
            <person name="Kampfer P."/>
            <person name="Glaeser S.P."/>
            <person name="Blom J."/>
            <person name="Wolf J."/>
            <person name="Benning S."/>
            <person name="Schloter M."/>
            <person name="Neumann-Schaal M."/>
        </authorList>
    </citation>
    <scope>NUCLEOTIDE SEQUENCE [LARGE SCALE GENOMIC DNA]</scope>
    <source>
        <strain evidence="1 2">R79</strain>
    </source>
</reference>
<dbReference type="EMBL" id="CP070614">
    <property type="protein sequence ID" value="QSE87443.1"/>
    <property type="molecule type" value="Genomic_DNA"/>
</dbReference>
<name>A0A974VXB6_9NOCA</name>